<sequence>MDGSLGGKVAVVTGAGSGIGKAAAIMLAENGVRVGLFDMDASAVEKTAAEIKSAGGVAITAKVDIADSAQLQQAYKQVLEKYGQLDIVFANAGINGTLSPIEHLPEEEWDQTLGTNAKGTFLTVRFAIPYMKSNGGSIIITSSINGNRTFSGFGMSAYSASKAAETAFGKMAALELSAYRIRVNVICPGGIETNIEKRTKKDEEHLAEVTIPKIFPKGQHPLKGEPGKPEDVASIVCFLASDASGHMSGSVLYADGAETLL</sequence>
<gene>
    <name evidence="3" type="ORF">GZ22_14490</name>
</gene>
<reference evidence="3 4" key="1">
    <citation type="submission" date="2014-07" db="EMBL/GenBank/DDBJ databases">
        <title>Complete genome sequence of a moderately halophilic bacterium Terribacillus aidingensis MP602, isolated from Cryptomeria fortunei in Tianmu mountain in China.</title>
        <authorList>
            <person name="Wang Y."/>
            <person name="Lu P."/>
            <person name="Zhang L."/>
        </authorList>
    </citation>
    <scope>NUCLEOTIDE SEQUENCE [LARGE SCALE GENOMIC DNA]</scope>
    <source>
        <strain evidence="3 4">MP602</strain>
    </source>
</reference>
<dbReference type="Proteomes" id="UP000027980">
    <property type="component" value="Chromosome"/>
</dbReference>
<dbReference type="NCBIfam" id="NF004203">
    <property type="entry name" value="PRK05653.2-4"/>
    <property type="match status" value="1"/>
</dbReference>
<evidence type="ECO:0000256" key="2">
    <source>
        <dbReference type="ARBA" id="ARBA00023002"/>
    </source>
</evidence>
<dbReference type="SUPFAM" id="SSF51735">
    <property type="entry name" value="NAD(P)-binding Rossmann-fold domains"/>
    <property type="match status" value="1"/>
</dbReference>
<dbReference type="AlphaFoldDB" id="A0A075LLV5"/>
<dbReference type="PRINTS" id="PR00081">
    <property type="entry name" value="GDHRDH"/>
</dbReference>
<proteinExistence type="inferred from homology"/>
<dbReference type="GeneID" id="34221811"/>
<evidence type="ECO:0000256" key="1">
    <source>
        <dbReference type="ARBA" id="ARBA00006484"/>
    </source>
</evidence>
<evidence type="ECO:0000313" key="4">
    <source>
        <dbReference type="Proteomes" id="UP000027980"/>
    </source>
</evidence>
<dbReference type="Pfam" id="PF13561">
    <property type="entry name" value="adh_short_C2"/>
    <property type="match status" value="1"/>
</dbReference>
<dbReference type="FunFam" id="3.40.50.720:FF:000084">
    <property type="entry name" value="Short-chain dehydrogenase reductase"/>
    <property type="match status" value="1"/>
</dbReference>
<name>A0A075LLV5_9BACI</name>
<organism evidence="3 4">
    <name type="scientific">Terribacillus saccharophilus</name>
    <dbReference type="NCBI Taxonomy" id="361277"/>
    <lineage>
        <taxon>Bacteria</taxon>
        <taxon>Bacillati</taxon>
        <taxon>Bacillota</taxon>
        <taxon>Bacilli</taxon>
        <taxon>Bacillales</taxon>
        <taxon>Bacillaceae</taxon>
        <taxon>Terribacillus</taxon>
    </lineage>
</organism>
<dbReference type="GO" id="GO:0016491">
    <property type="term" value="F:oxidoreductase activity"/>
    <property type="evidence" value="ECO:0007669"/>
    <property type="project" value="UniProtKB-KW"/>
</dbReference>
<dbReference type="GO" id="GO:0008206">
    <property type="term" value="P:bile acid metabolic process"/>
    <property type="evidence" value="ECO:0007669"/>
    <property type="project" value="UniProtKB-ARBA"/>
</dbReference>
<dbReference type="InterPro" id="IPR036291">
    <property type="entry name" value="NAD(P)-bd_dom_sf"/>
</dbReference>
<dbReference type="EMBL" id="CP008876">
    <property type="protein sequence ID" value="AIF67725.1"/>
    <property type="molecule type" value="Genomic_DNA"/>
</dbReference>
<evidence type="ECO:0000313" key="3">
    <source>
        <dbReference type="EMBL" id="AIF67725.1"/>
    </source>
</evidence>
<dbReference type="KEGG" id="tap:GZ22_14490"/>
<comment type="similarity">
    <text evidence="1">Belongs to the short-chain dehydrogenases/reductases (SDR) family.</text>
</comment>
<dbReference type="Gene3D" id="3.40.50.720">
    <property type="entry name" value="NAD(P)-binding Rossmann-like Domain"/>
    <property type="match status" value="1"/>
</dbReference>
<accession>A0A075LLV5</accession>
<dbReference type="CDD" id="cd05233">
    <property type="entry name" value="SDR_c"/>
    <property type="match status" value="1"/>
</dbReference>
<dbReference type="PANTHER" id="PTHR24321">
    <property type="entry name" value="DEHYDROGENASES, SHORT CHAIN"/>
    <property type="match status" value="1"/>
</dbReference>
<dbReference type="OrthoDB" id="9803333at2"/>
<keyword evidence="2" id="KW-0560">Oxidoreductase</keyword>
<dbReference type="PANTHER" id="PTHR24321:SF8">
    <property type="entry name" value="ESTRADIOL 17-BETA-DEHYDROGENASE 8-RELATED"/>
    <property type="match status" value="1"/>
</dbReference>
<dbReference type="PRINTS" id="PR00080">
    <property type="entry name" value="SDRFAMILY"/>
</dbReference>
<dbReference type="RefSeq" id="WP_038563721.1">
    <property type="nucleotide sequence ID" value="NZ_CP008876.1"/>
</dbReference>
<protein>
    <submittedName>
        <fullName evidence="3">3-ketoacyl-ACP reductase</fullName>
    </submittedName>
</protein>
<dbReference type="HOGENOM" id="CLU_010194_1_0_9"/>
<dbReference type="InterPro" id="IPR002347">
    <property type="entry name" value="SDR_fam"/>
</dbReference>